<feature type="region of interest" description="Disordered" evidence="1">
    <location>
        <begin position="1"/>
        <end position="42"/>
    </location>
</feature>
<dbReference type="GO" id="GO:0042729">
    <property type="term" value="C:DASH complex"/>
    <property type="evidence" value="ECO:0007669"/>
    <property type="project" value="InterPro"/>
</dbReference>
<dbReference type="PANTHER" id="PTHR36855:SF1">
    <property type="entry name" value="PEROXISOME MEMBRANE ANCHOR PROTEIN PEX14P N-TERMINAL DOMAIN-CONTAINING PROTEIN"/>
    <property type="match status" value="1"/>
</dbReference>
<feature type="compositionally biased region" description="Basic and acidic residues" evidence="1">
    <location>
        <begin position="1"/>
        <end position="10"/>
    </location>
</feature>
<dbReference type="GO" id="GO:0072686">
    <property type="term" value="C:mitotic spindle"/>
    <property type="evidence" value="ECO:0007669"/>
    <property type="project" value="InterPro"/>
</dbReference>
<dbReference type="EMBL" id="JAAAHW010009442">
    <property type="protein sequence ID" value="KAF9940857.1"/>
    <property type="molecule type" value="Genomic_DNA"/>
</dbReference>
<dbReference type="GO" id="GO:0000278">
    <property type="term" value="P:mitotic cell cycle"/>
    <property type="evidence" value="ECO:0007669"/>
    <property type="project" value="InterPro"/>
</dbReference>
<dbReference type="Proteomes" id="UP000749646">
    <property type="component" value="Unassembled WGS sequence"/>
</dbReference>
<dbReference type="AlphaFoldDB" id="A0A9P6LTS3"/>
<keyword evidence="5" id="KW-1185">Reference proteome</keyword>
<comment type="caution">
    <text evidence="4">The sequence shown here is derived from an EMBL/GenBank/DDBJ whole genome shotgun (WGS) entry which is preliminary data.</text>
</comment>
<evidence type="ECO:0000256" key="1">
    <source>
        <dbReference type="SAM" id="MobiDB-lite"/>
    </source>
</evidence>
<evidence type="ECO:0000259" key="3">
    <source>
        <dbReference type="Pfam" id="PF25871"/>
    </source>
</evidence>
<dbReference type="PANTHER" id="PTHR36855">
    <property type="entry name" value="CHROMOSOME 10, WHOLE GENOME SHOTGUN SEQUENCE"/>
    <property type="match status" value="1"/>
</dbReference>
<dbReference type="InterPro" id="IPR040554">
    <property type="entry name" value="KPWE_PEX14_dom"/>
</dbReference>
<dbReference type="InterPro" id="IPR058841">
    <property type="entry name" value="HTH_76"/>
</dbReference>
<reference evidence="4" key="1">
    <citation type="journal article" date="2020" name="Fungal Divers.">
        <title>Resolving the Mortierellaceae phylogeny through synthesis of multi-gene phylogenetics and phylogenomics.</title>
        <authorList>
            <person name="Vandepol N."/>
            <person name="Liber J."/>
            <person name="Desiro A."/>
            <person name="Na H."/>
            <person name="Kennedy M."/>
            <person name="Barry K."/>
            <person name="Grigoriev I.V."/>
            <person name="Miller A.N."/>
            <person name="O'Donnell K."/>
            <person name="Stajich J.E."/>
            <person name="Bonito G."/>
        </authorList>
    </citation>
    <scope>NUCLEOTIDE SEQUENCE</scope>
    <source>
        <strain evidence="4">MES-2147</strain>
    </source>
</reference>
<feature type="region of interest" description="Disordered" evidence="1">
    <location>
        <begin position="341"/>
        <end position="360"/>
    </location>
</feature>
<feature type="domain" description="Peroxisomal membrane protein PEX14-like KPWE" evidence="2">
    <location>
        <begin position="383"/>
        <end position="429"/>
    </location>
</feature>
<dbReference type="Pfam" id="PF08651">
    <property type="entry name" value="DASH_Duo1"/>
    <property type="match status" value="1"/>
</dbReference>
<dbReference type="Pfam" id="PF25871">
    <property type="entry name" value="HTH_76"/>
    <property type="match status" value="1"/>
</dbReference>
<evidence type="ECO:0000313" key="4">
    <source>
        <dbReference type="EMBL" id="KAF9940857.1"/>
    </source>
</evidence>
<name>A0A9P6LTS3_9FUNG</name>
<evidence type="ECO:0000313" key="5">
    <source>
        <dbReference type="Proteomes" id="UP000749646"/>
    </source>
</evidence>
<sequence>MNLSDYRDSILESSAGEASSSEHNTAIPIGLRTPSRSKKPRYTVETDAFSLYSARSNDQYLDLESGQDPIQEMNSQDQQEEEVQEEVGEGDPLIQSELEETRRLVKAIDTIDLSMTETRDKLKTFYKTADETNTLLDMWIRVLSQAEHTQKLLLDPAWEGYNIEESRYRESQERRAAYQQAMEAANRRRSYINPNNHMSTPSSIPSASSSFVAATGSTAASAISSPSLMSVSQLTRDDVSAPTSMQPAERYELVINNKDKETMATTSKQQEQVFEKFEAYDFENDATFQAGIKSIINNNQHKPEKEQQDAIQNAKYFYFARFVQNFDYNQYKAWSTQRWSSTEGSLKAQEQTQSTTEDTMQIEPQPSVNAVTTSDAPTADPNYPKSFQEICELIASGQPIPGIRQIPNNLAEGTPSESRMAPKLKPWEQKKTAAATTDSESVATMESTTEPALTTLDV</sequence>
<protein>
    <submittedName>
        <fullName evidence="4">Uncharacterized protein</fullName>
    </submittedName>
</protein>
<dbReference type="OrthoDB" id="9936937at2759"/>
<feature type="compositionally biased region" description="Polar residues" evidence="1">
    <location>
        <begin position="434"/>
        <end position="458"/>
    </location>
</feature>
<organism evidence="4 5">
    <name type="scientific">Modicella reniformis</name>
    <dbReference type="NCBI Taxonomy" id="1440133"/>
    <lineage>
        <taxon>Eukaryota</taxon>
        <taxon>Fungi</taxon>
        <taxon>Fungi incertae sedis</taxon>
        <taxon>Mucoromycota</taxon>
        <taxon>Mortierellomycotina</taxon>
        <taxon>Mortierellomycetes</taxon>
        <taxon>Mortierellales</taxon>
        <taxon>Mortierellaceae</taxon>
        <taxon>Modicella</taxon>
    </lineage>
</organism>
<evidence type="ECO:0000259" key="2">
    <source>
        <dbReference type="Pfam" id="PF17733"/>
    </source>
</evidence>
<gene>
    <name evidence="4" type="ORF">BGZ65_005880</name>
</gene>
<feature type="domain" description="PEX14-like helix-turn-helix" evidence="3">
    <location>
        <begin position="271"/>
        <end position="337"/>
    </location>
</feature>
<dbReference type="Pfam" id="PF17733">
    <property type="entry name" value="KPWE_dom"/>
    <property type="match status" value="1"/>
</dbReference>
<dbReference type="InterPro" id="IPR013960">
    <property type="entry name" value="DASH_Duo1"/>
</dbReference>
<accession>A0A9P6LTS3</accession>
<feature type="region of interest" description="Disordered" evidence="1">
    <location>
        <begin position="408"/>
        <end position="458"/>
    </location>
</feature>
<proteinExistence type="predicted"/>
<feature type="compositionally biased region" description="Low complexity" evidence="1">
    <location>
        <begin position="12"/>
        <end position="22"/>
    </location>
</feature>